<sequence length="291" mass="32878">MKISDTCISVMGPTGTGKSSFINMAAGDVPGLKSRVDTADLIKFQCICQSSQDIIFVDIPGFDDTRKSEVEILEMIAVWVKQMHEQNVKLAGILYFHRITDGKKAGVMKNLHIFQKLCGSEALRNTILTTTMWDGADRTFGEMEEMNLVQGCWKSMMIQGAKTMRYWNTKESAWDIIDNVLCRRRGQFTLDLQKELVAEGKGLLKTGAGEHVFGELQALVKWQQDTLHQLQASMKRHDDEIILNALREEYEGLRSQMEAAVEDIEALKLHRGKRLRHFFSSSRLGLSFAGV</sequence>
<dbReference type="Pfam" id="PF01926">
    <property type="entry name" value="MMR_HSR1"/>
    <property type="match status" value="1"/>
</dbReference>
<dbReference type="InterPro" id="IPR027417">
    <property type="entry name" value="P-loop_NTPase"/>
</dbReference>
<dbReference type="Gene3D" id="3.40.50.300">
    <property type="entry name" value="P-loop containing nucleotide triphosphate hydrolases"/>
    <property type="match status" value="1"/>
</dbReference>
<evidence type="ECO:0000313" key="3">
    <source>
        <dbReference type="EMBL" id="KAF9489933.1"/>
    </source>
</evidence>
<protein>
    <recommendedName>
        <fullName evidence="2">G domain-containing protein</fullName>
    </recommendedName>
</protein>
<evidence type="ECO:0000256" key="1">
    <source>
        <dbReference type="SAM" id="Coils"/>
    </source>
</evidence>
<accession>A0A9P5ZKU7</accession>
<keyword evidence="1" id="KW-0175">Coiled coil</keyword>
<feature type="domain" description="G" evidence="2">
    <location>
        <begin position="8"/>
        <end position="68"/>
    </location>
</feature>
<evidence type="ECO:0000259" key="2">
    <source>
        <dbReference type="Pfam" id="PF01926"/>
    </source>
</evidence>
<comment type="caution">
    <text evidence="3">The sequence shown here is derived from an EMBL/GenBank/DDBJ whole genome shotgun (WGS) entry which is preliminary data.</text>
</comment>
<dbReference type="CDD" id="cd00882">
    <property type="entry name" value="Ras_like_GTPase"/>
    <property type="match status" value="1"/>
</dbReference>
<reference evidence="3" key="1">
    <citation type="submission" date="2020-11" db="EMBL/GenBank/DDBJ databases">
        <authorList>
            <consortium name="DOE Joint Genome Institute"/>
            <person name="Ahrendt S."/>
            <person name="Riley R."/>
            <person name="Andreopoulos W."/>
            <person name="Labutti K."/>
            <person name="Pangilinan J."/>
            <person name="Ruiz-Duenas F.J."/>
            <person name="Barrasa J.M."/>
            <person name="Sanchez-Garcia M."/>
            <person name="Camarero S."/>
            <person name="Miyauchi S."/>
            <person name="Serrano A."/>
            <person name="Linde D."/>
            <person name="Babiker R."/>
            <person name="Drula E."/>
            <person name="Ayuso-Fernandez I."/>
            <person name="Pacheco R."/>
            <person name="Padilla G."/>
            <person name="Ferreira P."/>
            <person name="Barriuso J."/>
            <person name="Kellner H."/>
            <person name="Castanera R."/>
            <person name="Alfaro M."/>
            <person name="Ramirez L."/>
            <person name="Pisabarro A.G."/>
            <person name="Kuo A."/>
            <person name="Tritt A."/>
            <person name="Lipzen A."/>
            <person name="He G."/>
            <person name="Yan M."/>
            <person name="Ng V."/>
            <person name="Cullen D."/>
            <person name="Martin F."/>
            <person name="Rosso M.-N."/>
            <person name="Henrissat B."/>
            <person name="Hibbett D."/>
            <person name="Martinez A.T."/>
            <person name="Grigoriev I.V."/>
        </authorList>
    </citation>
    <scope>NUCLEOTIDE SEQUENCE</scope>
    <source>
        <strain evidence="3">ATCC 90797</strain>
    </source>
</reference>
<dbReference type="OrthoDB" id="2614383at2759"/>
<feature type="coiled-coil region" evidence="1">
    <location>
        <begin position="243"/>
        <end position="270"/>
    </location>
</feature>
<proteinExistence type="predicted"/>
<keyword evidence="4" id="KW-1185">Reference proteome</keyword>
<dbReference type="InterPro" id="IPR006073">
    <property type="entry name" value="GTP-bd"/>
</dbReference>
<dbReference type="EMBL" id="MU154655">
    <property type="protein sequence ID" value="KAF9489933.1"/>
    <property type="molecule type" value="Genomic_DNA"/>
</dbReference>
<dbReference type="AlphaFoldDB" id="A0A9P5ZKU7"/>
<name>A0A9P5ZKU7_PLEER</name>
<gene>
    <name evidence="3" type="ORF">BDN71DRAFT_249535</name>
</gene>
<organism evidence="3 4">
    <name type="scientific">Pleurotus eryngii</name>
    <name type="common">Boletus of the steppes</name>
    <dbReference type="NCBI Taxonomy" id="5323"/>
    <lineage>
        <taxon>Eukaryota</taxon>
        <taxon>Fungi</taxon>
        <taxon>Dikarya</taxon>
        <taxon>Basidiomycota</taxon>
        <taxon>Agaricomycotina</taxon>
        <taxon>Agaricomycetes</taxon>
        <taxon>Agaricomycetidae</taxon>
        <taxon>Agaricales</taxon>
        <taxon>Pleurotineae</taxon>
        <taxon>Pleurotaceae</taxon>
        <taxon>Pleurotus</taxon>
    </lineage>
</organism>
<dbReference type="GO" id="GO:0005525">
    <property type="term" value="F:GTP binding"/>
    <property type="evidence" value="ECO:0007669"/>
    <property type="project" value="InterPro"/>
</dbReference>
<dbReference type="Proteomes" id="UP000807025">
    <property type="component" value="Unassembled WGS sequence"/>
</dbReference>
<dbReference type="SUPFAM" id="SSF52540">
    <property type="entry name" value="P-loop containing nucleoside triphosphate hydrolases"/>
    <property type="match status" value="1"/>
</dbReference>
<evidence type="ECO:0000313" key="4">
    <source>
        <dbReference type="Proteomes" id="UP000807025"/>
    </source>
</evidence>